<keyword evidence="9" id="KW-0472">Membrane</keyword>
<comment type="similarity">
    <text evidence="3">Belongs to the COPE family.</text>
</comment>
<evidence type="ECO:0000256" key="1">
    <source>
        <dbReference type="ARBA" id="ARBA00004255"/>
    </source>
</evidence>
<evidence type="ECO:0000256" key="6">
    <source>
        <dbReference type="ARBA" id="ARBA00022892"/>
    </source>
</evidence>
<keyword evidence="12" id="KW-1185">Reference proteome</keyword>
<dbReference type="GO" id="GO:0015031">
    <property type="term" value="P:protein transport"/>
    <property type="evidence" value="ECO:0007669"/>
    <property type="project" value="UniProtKB-KW"/>
</dbReference>
<evidence type="ECO:0000256" key="2">
    <source>
        <dbReference type="ARBA" id="ARBA00004347"/>
    </source>
</evidence>
<keyword evidence="8" id="KW-0333">Golgi apparatus</keyword>
<evidence type="ECO:0000256" key="5">
    <source>
        <dbReference type="ARBA" id="ARBA00022490"/>
    </source>
</evidence>
<dbReference type="Proteomes" id="UP001202479">
    <property type="component" value="Unassembled WGS sequence"/>
</dbReference>
<dbReference type="EMBL" id="JAHUZD010000107">
    <property type="protein sequence ID" value="KAI3404160.2"/>
    <property type="molecule type" value="Genomic_DNA"/>
</dbReference>
<keyword evidence="10" id="KW-0968">Cytoplasmic vesicle</keyword>
<accession>A0AAI9SX41</accession>
<name>A0AAI9SX41_9ASCO</name>
<dbReference type="AlphaFoldDB" id="A0AAI9SX41"/>
<dbReference type="GO" id="GO:0006891">
    <property type="term" value="P:intra-Golgi vesicle-mediated transport"/>
    <property type="evidence" value="ECO:0007669"/>
    <property type="project" value="TreeGrafter"/>
</dbReference>
<evidence type="ECO:0000256" key="7">
    <source>
        <dbReference type="ARBA" id="ARBA00022927"/>
    </source>
</evidence>
<keyword evidence="7" id="KW-0653">Protein transport</keyword>
<keyword evidence="6" id="KW-0931">ER-Golgi transport</keyword>
<reference evidence="11" key="1">
    <citation type="journal article" date="2022" name="DNA Res.">
        <title>Genome analysis of five recently described species of the CUG-Ser clade uncovers Candida theae as a new hybrid lineage with pathogenic potential in the Candida parapsilosis species complex.</title>
        <authorList>
            <person name="Mixao V."/>
            <person name="Del Olmo V."/>
            <person name="Hegedusova E."/>
            <person name="Saus E."/>
            <person name="Pryszcz L."/>
            <person name="Cillingova A."/>
            <person name="Nosek J."/>
            <person name="Gabaldon T."/>
        </authorList>
    </citation>
    <scope>NUCLEOTIDE SEQUENCE</scope>
    <source>
        <strain evidence="11">CBS 10844</strain>
    </source>
</reference>
<evidence type="ECO:0000256" key="4">
    <source>
        <dbReference type="ARBA" id="ARBA00022448"/>
    </source>
</evidence>
<evidence type="ECO:0000256" key="9">
    <source>
        <dbReference type="ARBA" id="ARBA00023136"/>
    </source>
</evidence>
<dbReference type="PANTHER" id="PTHR10805:SF0">
    <property type="entry name" value="COATOMER SUBUNIT EPSILON"/>
    <property type="match status" value="1"/>
</dbReference>
<dbReference type="Pfam" id="PF04733">
    <property type="entry name" value="Coatomer_E"/>
    <property type="match status" value="1"/>
</dbReference>
<protein>
    <recommendedName>
        <fullName evidence="13">Coatomer subunit epsilon</fullName>
    </recommendedName>
</protein>
<dbReference type="InterPro" id="IPR006822">
    <property type="entry name" value="Coatomer_esu"/>
</dbReference>
<comment type="caution">
    <text evidence="11">The sequence shown here is derived from an EMBL/GenBank/DDBJ whole genome shotgun (WGS) entry which is preliminary data.</text>
</comment>
<evidence type="ECO:0000256" key="3">
    <source>
        <dbReference type="ARBA" id="ARBA00008827"/>
    </source>
</evidence>
<evidence type="ECO:0000256" key="10">
    <source>
        <dbReference type="ARBA" id="ARBA00023329"/>
    </source>
</evidence>
<dbReference type="Gene3D" id="1.25.40.10">
    <property type="entry name" value="Tetratricopeptide repeat domain"/>
    <property type="match status" value="1"/>
</dbReference>
<dbReference type="RefSeq" id="XP_049179905.1">
    <property type="nucleotide sequence ID" value="XM_049324354.1"/>
</dbReference>
<dbReference type="GeneID" id="73380677"/>
<evidence type="ECO:0000313" key="11">
    <source>
        <dbReference type="EMBL" id="KAI3404160.2"/>
    </source>
</evidence>
<comment type="subcellular location">
    <subcellularLocation>
        <location evidence="2">Cytoplasmic vesicle</location>
        <location evidence="2">COPI-coated vesicle membrane</location>
        <topology evidence="2">Peripheral membrane protein</topology>
        <orientation evidence="2">Cytoplasmic side</orientation>
    </subcellularLocation>
    <subcellularLocation>
        <location evidence="1">Golgi apparatus membrane</location>
        <topology evidence="1">Peripheral membrane protein</topology>
        <orientation evidence="1">Cytoplasmic side</orientation>
    </subcellularLocation>
</comment>
<sequence>MDAFSDSGELYAIRFQFYTHQHNKVKAYSLDEFSPENQLKVFEFQIRSTIALEQDASQMIEDGKLKFPGNEELFQLLQAWNDLKDFGTDDSTYFEDLKVAKFELQAILTSLYLIKFEKDSDQSINFLTLYIDNMKSPQKLNEIEVFLVLIQLYFVTGNFKAATSIFRTLNSFPDFARDNIIYQIIESWYKSIKNGNENITNAYYFYDEILNNNYNDEDYRGKVENLNRLLVLTLQLKHIPEAQEILKQIQSIIEENKEISEDTISSGAGTTMSVQKGDMIANQIALDRLVNFGKETSTLLEQLRKVNREHELLKDEEKKNEIFDKIVAKYQTV</sequence>
<dbReference type="PANTHER" id="PTHR10805">
    <property type="entry name" value="COATOMER SUBUNIT EPSILON"/>
    <property type="match status" value="1"/>
</dbReference>
<evidence type="ECO:0000256" key="8">
    <source>
        <dbReference type="ARBA" id="ARBA00023034"/>
    </source>
</evidence>
<keyword evidence="4" id="KW-0813">Transport</keyword>
<proteinExistence type="inferred from homology"/>
<organism evidence="11 12">
    <name type="scientific">Candida oxycetoniae</name>
    <dbReference type="NCBI Taxonomy" id="497107"/>
    <lineage>
        <taxon>Eukaryota</taxon>
        <taxon>Fungi</taxon>
        <taxon>Dikarya</taxon>
        <taxon>Ascomycota</taxon>
        <taxon>Saccharomycotina</taxon>
        <taxon>Pichiomycetes</taxon>
        <taxon>Debaryomycetaceae</taxon>
        <taxon>Candida/Lodderomyces clade</taxon>
        <taxon>Candida</taxon>
    </lineage>
</organism>
<dbReference type="GO" id="GO:0006890">
    <property type="term" value="P:retrograde vesicle-mediated transport, Golgi to endoplasmic reticulum"/>
    <property type="evidence" value="ECO:0007669"/>
    <property type="project" value="InterPro"/>
</dbReference>
<dbReference type="InterPro" id="IPR011990">
    <property type="entry name" value="TPR-like_helical_dom_sf"/>
</dbReference>
<dbReference type="GO" id="GO:0005198">
    <property type="term" value="F:structural molecule activity"/>
    <property type="evidence" value="ECO:0007669"/>
    <property type="project" value="InterPro"/>
</dbReference>
<gene>
    <name evidence="11" type="ORF">KGF56_003060</name>
</gene>
<dbReference type="GO" id="GO:0030126">
    <property type="term" value="C:COPI vesicle coat"/>
    <property type="evidence" value="ECO:0007669"/>
    <property type="project" value="TreeGrafter"/>
</dbReference>
<keyword evidence="5" id="KW-0963">Cytoplasm</keyword>
<dbReference type="GO" id="GO:0000139">
    <property type="term" value="C:Golgi membrane"/>
    <property type="evidence" value="ECO:0007669"/>
    <property type="project" value="UniProtKB-SubCell"/>
</dbReference>
<evidence type="ECO:0000313" key="12">
    <source>
        <dbReference type="Proteomes" id="UP001202479"/>
    </source>
</evidence>
<dbReference type="GO" id="GO:0006888">
    <property type="term" value="P:endoplasmic reticulum to Golgi vesicle-mediated transport"/>
    <property type="evidence" value="ECO:0007669"/>
    <property type="project" value="TreeGrafter"/>
</dbReference>
<evidence type="ECO:0008006" key="13">
    <source>
        <dbReference type="Google" id="ProtNLM"/>
    </source>
</evidence>